<comment type="caution">
    <text evidence="8">The sequence shown here is derived from an EMBL/GenBank/DDBJ whole genome shotgun (WGS) entry which is preliminary data.</text>
</comment>
<dbReference type="GO" id="GO:0006741">
    <property type="term" value="P:NADP+ biosynthetic process"/>
    <property type="evidence" value="ECO:0007669"/>
    <property type="project" value="InterPro"/>
</dbReference>
<dbReference type="SUPFAM" id="SSF111331">
    <property type="entry name" value="NAD kinase/diacylglycerol kinase-like"/>
    <property type="match status" value="1"/>
</dbReference>
<sequence length="307" mass="33116">MKKGIHPEVHPITVIFTNGEQREMLSTYGKPDEMVKSAVLPVRSGCKYQTVGYVAAGPAERDRVSCLHSFYGVVSLADAPDSAVDLLVVVGGDGFMLHSLHNYVVGPGRSVPVYGVKHGSVGFLLNHCVDGSLPHKLENAVATELPLLRMEAKDVYGCTHSAIAVNEVSLFRGTHQAAKLRIKINGKVAMGELVSDGVIVSSPAGSTAYNFSAGGPILPFNSNIVCLTAINSFRPRRWRGALLPNDSLVEVEVLAPETRCVSAVADYTEFRNISSIKIKQDSSTKIVLMFDPEHGLEERTIAEQFLA</sequence>
<accession>A0A6A6K091</accession>
<dbReference type="InterPro" id="IPR034704">
    <property type="entry name" value="Ribosomal_bL28/bL31-like_sf"/>
</dbReference>
<evidence type="ECO:0000256" key="3">
    <source>
        <dbReference type="ARBA" id="ARBA00022777"/>
    </source>
</evidence>
<dbReference type="Gene3D" id="2.60.200.30">
    <property type="entry name" value="Probable inorganic polyphosphate/atp-NAD kinase, domain 2"/>
    <property type="match status" value="1"/>
</dbReference>
<gene>
    <name evidence="8" type="ORF">GH714_043046</name>
</gene>
<dbReference type="InterPro" id="IPR042105">
    <property type="entry name" value="Ribosomal_bL31_sf"/>
</dbReference>
<evidence type="ECO:0000256" key="1">
    <source>
        <dbReference type="ARBA" id="ARBA00010995"/>
    </source>
</evidence>
<keyword evidence="5" id="KW-0689">Ribosomal protein</keyword>
<dbReference type="GO" id="GO:0003951">
    <property type="term" value="F:NAD+ kinase activity"/>
    <property type="evidence" value="ECO:0007669"/>
    <property type="project" value="InterPro"/>
</dbReference>
<keyword evidence="9" id="KW-1185">Reference proteome</keyword>
<proteinExistence type="inferred from homology"/>
<dbReference type="GO" id="GO:0019674">
    <property type="term" value="P:NAD+ metabolic process"/>
    <property type="evidence" value="ECO:0007669"/>
    <property type="project" value="InterPro"/>
</dbReference>
<dbReference type="Proteomes" id="UP000467840">
    <property type="component" value="Unassembled WGS sequence"/>
</dbReference>
<keyword evidence="6" id="KW-0520">NAD</keyword>
<dbReference type="GO" id="GO:1990904">
    <property type="term" value="C:ribonucleoprotein complex"/>
    <property type="evidence" value="ECO:0007669"/>
    <property type="project" value="UniProtKB-KW"/>
</dbReference>
<dbReference type="InterPro" id="IPR002504">
    <property type="entry name" value="NADK"/>
</dbReference>
<keyword evidence="3" id="KW-0418">Kinase</keyword>
<dbReference type="AlphaFoldDB" id="A0A6A6K091"/>
<dbReference type="PANTHER" id="PTHR20275">
    <property type="entry name" value="NAD KINASE"/>
    <property type="match status" value="1"/>
</dbReference>
<dbReference type="PANTHER" id="PTHR20275:SF0">
    <property type="entry name" value="NAD KINASE"/>
    <property type="match status" value="1"/>
</dbReference>
<evidence type="ECO:0000313" key="9">
    <source>
        <dbReference type="Proteomes" id="UP000467840"/>
    </source>
</evidence>
<protein>
    <submittedName>
        <fullName evidence="8">Uncharacterized protein</fullName>
    </submittedName>
</protein>
<dbReference type="Gene3D" id="3.40.50.10330">
    <property type="entry name" value="Probable inorganic polyphosphate/atp-NAD kinase, domain 1"/>
    <property type="match status" value="1"/>
</dbReference>
<comment type="similarity">
    <text evidence="1">Belongs to the NAD kinase family.</text>
</comment>
<keyword evidence="4" id="KW-0521">NADP</keyword>
<evidence type="ECO:0000256" key="2">
    <source>
        <dbReference type="ARBA" id="ARBA00022679"/>
    </source>
</evidence>
<dbReference type="InterPro" id="IPR017437">
    <property type="entry name" value="ATP-NAD_kinase_PpnK-typ_C"/>
</dbReference>
<keyword evidence="2" id="KW-0808">Transferase</keyword>
<evidence type="ECO:0000256" key="7">
    <source>
        <dbReference type="ARBA" id="ARBA00023274"/>
    </source>
</evidence>
<dbReference type="Pfam" id="PF20143">
    <property type="entry name" value="NAD_kinase_C"/>
    <property type="match status" value="1"/>
</dbReference>
<dbReference type="NCBIfam" id="NF003406">
    <property type="entry name" value="PRK04761.1"/>
    <property type="match status" value="1"/>
</dbReference>
<evidence type="ECO:0000256" key="4">
    <source>
        <dbReference type="ARBA" id="ARBA00022857"/>
    </source>
</evidence>
<evidence type="ECO:0000256" key="6">
    <source>
        <dbReference type="ARBA" id="ARBA00023027"/>
    </source>
</evidence>
<organism evidence="8 9">
    <name type="scientific">Hevea brasiliensis</name>
    <name type="common">Para rubber tree</name>
    <name type="synonym">Siphonia brasiliensis</name>
    <dbReference type="NCBI Taxonomy" id="3981"/>
    <lineage>
        <taxon>Eukaryota</taxon>
        <taxon>Viridiplantae</taxon>
        <taxon>Streptophyta</taxon>
        <taxon>Embryophyta</taxon>
        <taxon>Tracheophyta</taxon>
        <taxon>Spermatophyta</taxon>
        <taxon>Magnoliopsida</taxon>
        <taxon>eudicotyledons</taxon>
        <taxon>Gunneridae</taxon>
        <taxon>Pentapetalae</taxon>
        <taxon>rosids</taxon>
        <taxon>fabids</taxon>
        <taxon>Malpighiales</taxon>
        <taxon>Euphorbiaceae</taxon>
        <taxon>Crotonoideae</taxon>
        <taxon>Micrandreae</taxon>
        <taxon>Hevea</taxon>
    </lineage>
</organism>
<dbReference type="HAMAP" id="MF_00361">
    <property type="entry name" value="NAD_kinase"/>
    <property type="match status" value="1"/>
</dbReference>
<dbReference type="Gene3D" id="4.10.830.30">
    <property type="entry name" value="Ribosomal protein L31"/>
    <property type="match status" value="1"/>
</dbReference>
<name>A0A6A6K091_HEVBR</name>
<dbReference type="GO" id="GO:0005840">
    <property type="term" value="C:ribosome"/>
    <property type="evidence" value="ECO:0007669"/>
    <property type="project" value="UniProtKB-KW"/>
</dbReference>
<dbReference type="EMBL" id="JAAGAX010000511">
    <property type="protein sequence ID" value="KAF2282222.1"/>
    <property type="molecule type" value="Genomic_DNA"/>
</dbReference>
<reference evidence="8 9" key="1">
    <citation type="journal article" date="2020" name="Mol. Plant">
        <title>The Chromosome-Based Rubber Tree Genome Provides New Insights into Spurge Genome Evolution and Rubber Biosynthesis.</title>
        <authorList>
            <person name="Liu J."/>
            <person name="Shi C."/>
            <person name="Shi C.C."/>
            <person name="Li W."/>
            <person name="Zhang Q.J."/>
            <person name="Zhang Y."/>
            <person name="Li K."/>
            <person name="Lu H.F."/>
            <person name="Shi C."/>
            <person name="Zhu S.T."/>
            <person name="Xiao Z.Y."/>
            <person name="Nan H."/>
            <person name="Yue Y."/>
            <person name="Zhu X.G."/>
            <person name="Wu Y."/>
            <person name="Hong X.N."/>
            <person name="Fan G.Y."/>
            <person name="Tong Y."/>
            <person name="Zhang D."/>
            <person name="Mao C.L."/>
            <person name="Liu Y.L."/>
            <person name="Hao S.J."/>
            <person name="Liu W.Q."/>
            <person name="Lv M.Q."/>
            <person name="Zhang H.B."/>
            <person name="Liu Y."/>
            <person name="Hu-Tang G.R."/>
            <person name="Wang J.P."/>
            <person name="Wang J.H."/>
            <person name="Sun Y.H."/>
            <person name="Ni S.B."/>
            <person name="Chen W.B."/>
            <person name="Zhang X.C."/>
            <person name="Jiao Y.N."/>
            <person name="Eichler E.E."/>
            <person name="Li G.H."/>
            <person name="Liu X."/>
            <person name="Gao L.Z."/>
        </authorList>
    </citation>
    <scope>NUCLEOTIDE SEQUENCE [LARGE SCALE GENOMIC DNA]</scope>
    <source>
        <strain evidence="9">cv. GT1</strain>
        <tissue evidence="8">Leaf</tissue>
    </source>
</reference>
<dbReference type="InterPro" id="IPR017438">
    <property type="entry name" value="ATP-NAD_kinase_N"/>
</dbReference>
<dbReference type="InterPro" id="IPR016064">
    <property type="entry name" value="NAD/diacylglycerol_kinase_sf"/>
</dbReference>
<keyword evidence="7" id="KW-0687">Ribonucleoprotein</keyword>
<evidence type="ECO:0000256" key="5">
    <source>
        <dbReference type="ARBA" id="ARBA00022980"/>
    </source>
</evidence>
<evidence type="ECO:0000313" key="8">
    <source>
        <dbReference type="EMBL" id="KAF2282222.1"/>
    </source>
</evidence>
<dbReference type="SUPFAM" id="SSF143800">
    <property type="entry name" value="L28p-like"/>
    <property type="match status" value="1"/>
</dbReference>